<organism evidence="2">
    <name type="scientific">viral metagenome</name>
    <dbReference type="NCBI Taxonomy" id="1070528"/>
    <lineage>
        <taxon>unclassified sequences</taxon>
        <taxon>metagenomes</taxon>
        <taxon>organismal metagenomes</taxon>
    </lineage>
</organism>
<name>A0A6C0C444_9ZZZZ</name>
<feature type="compositionally biased region" description="Basic residues" evidence="1">
    <location>
        <begin position="115"/>
        <end position="165"/>
    </location>
</feature>
<proteinExistence type="predicted"/>
<sequence length="165" mass="19457">MSTAKRERRKRSIERSREHPVEPGKCCAMCIEVGCEELENCMCKPLKFAWHMGEETGKCCAECAKEIKEGRKKGFTSATVAPLDVETGNPKVGGRRTRKRRKRRSMCARLTNKACKTKRYKKRCKTTRRKKRGSKGRKSHCRTRKNRFAKRPNRKRRRTKRKKRR</sequence>
<evidence type="ECO:0000256" key="1">
    <source>
        <dbReference type="SAM" id="MobiDB-lite"/>
    </source>
</evidence>
<feature type="region of interest" description="Disordered" evidence="1">
    <location>
        <begin position="84"/>
        <end position="165"/>
    </location>
</feature>
<protein>
    <submittedName>
        <fullName evidence="2">Uncharacterized protein</fullName>
    </submittedName>
</protein>
<accession>A0A6C0C444</accession>
<reference evidence="2" key="1">
    <citation type="journal article" date="2020" name="Nature">
        <title>Giant virus diversity and host interactions through global metagenomics.</title>
        <authorList>
            <person name="Schulz F."/>
            <person name="Roux S."/>
            <person name="Paez-Espino D."/>
            <person name="Jungbluth S."/>
            <person name="Walsh D.A."/>
            <person name="Denef V.J."/>
            <person name="McMahon K.D."/>
            <person name="Konstantinidis K.T."/>
            <person name="Eloe-Fadrosh E.A."/>
            <person name="Kyrpides N.C."/>
            <person name="Woyke T."/>
        </authorList>
    </citation>
    <scope>NUCLEOTIDE SEQUENCE</scope>
    <source>
        <strain evidence="2">GVMAG-M-3300020185-18</strain>
    </source>
</reference>
<feature type="compositionally biased region" description="Basic residues" evidence="1">
    <location>
        <begin position="93"/>
        <end position="106"/>
    </location>
</feature>
<evidence type="ECO:0000313" key="2">
    <source>
        <dbReference type="EMBL" id="QHS98428.1"/>
    </source>
</evidence>
<dbReference type="EMBL" id="MN739316">
    <property type="protein sequence ID" value="QHS98428.1"/>
    <property type="molecule type" value="Genomic_DNA"/>
</dbReference>
<dbReference type="AlphaFoldDB" id="A0A6C0C444"/>